<dbReference type="Proteomes" id="UP000002964">
    <property type="component" value="Unassembled WGS sequence"/>
</dbReference>
<name>H8Z4N9_9GAMM</name>
<organism evidence="1 2">
    <name type="scientific">Thiorhodovibrio frisius</name>
    <dbReference type="NCBI Taxonomy" id="631362"/>
    <lineage>
        <taxon>Bacteria</taxon>
        <taxon>Pseudomonadati</taxon>
        <taxon>Pseudomonadota</taxon>
        <taxon>Gammaproteobacteria</taxon>
        <taxon>Chromatiales</taxon>
        <taxon>Chromatiaceae</taxon>
        <taxon>Thiorhodovibrio</taxon>
    </lineage>
</organism>
<evidence type="ECO:0000313" key="1">
    <source>
        <dbReference type="EMBL" id="EIC20296.1"/>
    </source>
</evidence>
<accession>H8Z4N9</accession>
<dbReference type="RefSeq" id="WP_009150699.1">
    <property type="nucleotide sequence ID" value="NZ_CP121471.1"/>
</dbReference>
<protein>
    <submittedName>
        <fullName evidence="1">Uncharacterized protein</fullName>
    </submittedName>
</protein>
<keyword evidence="2" id="KW-1185">Reference proteome</keyword>
<dbReference type="HOGENOM" id="CLU_2526488_0_0_6"/>
<sequence>MAYTLEDFVRETDEMVLENALKRDPEAILRRFDPEQRLKGLDPEARLKGLDPEARLKGLGPDEVLGRFDPDLIEAWLNKQRRDH</sequence>
<dbReference type="AlphaFoldDB" id="H8Z4N9"/>
<dbReference type="STRING" id="631362.Thi970DRAFT_03922"/>
<evidence type="ECO:0000313" key="2">
    <source>
        <dbReference type="Proteomes" id="UP000002964"/>
    </source>
</evidence>
<reference evidence="1 2" key="2">
    <citation type="submission" date="2011-11" db="EMBL/GenBank/DDBJ databases">
        <authorList>
            <consortium name="US DOE Joint Genome Institute"/>
            <person name="Lucas S."/>
            <person name="Han J."/>
            <person name="Lapidus A."/>
            <person name="Cheng J.-F."/>
            <person name="Goodwin L."/>
            <person name="Pitluck S."/>
            <person name="Peters L."/>
            <person name="Ovchinnikova G."/>
            <person name="Zhang X."/>
            <person name="Detter J.C."/>
            <person name="Han C."/>
            <person name="Tapia R."/>
            <person name="Land M."/>
            <person name="Hauser L."/>
            <person name="Kyrpides N."/>
            <person name="Ivanova N."/>
            <person name="Pagani I."/>
            <person name="Vogl K."/>
            <person name="Liu Z."/>
            <person name="Overmann J."/>
            <person name="Frigaard N.-U."/>
            <person name="Bryant D."/>
            <person name="Woyke T."/>
        </authorList>
    </citation>
    <scope>NUCLEOTIDE SEQUENCE [LARGE SCALE GENOMIC DNA]</scope>
    <source>
        <strain evidence="1 2">970</strain>
    </source>
</reference>
<reference evidence="2" key="1">
    <citation type="submission" date="2011-06" db="EMBL/GenBank/DDBJ databases">
        <authorList>
            <consortium name="US DOE Joint Genome Institute (JGI-PGF)"/>
            <person name="Lucas S."/>
            <person name="Han J."/>
            <person name="Lapidus A."/>
            <person name="Cheng J.-F."/>
            <person name="Goodwin L."/>
            <person name="Pitluck S."/>
            <person name="Peters L."/>
            <person name="Land M.L."/>
            <person name="Hauser L."/>
            <person name="Vogl K."/>
            <person name="Liu Z."/>
            <person name="Overmann J."/>
            <person name="Frigaard N.-U."/>
            <person name="Bryant D.A."/>
            <person name="Woyke T.J."/>
        </authorList>
    </citation>
    <scope>NUCLEOTIDE SEQUENCE [LARGE SCALE GENOMIC DNA]</scope>
    <source>
        <strain evidence="2">970</strain>
    </source>
</reference>
<proteinExistence type="predicted"/>
<dbReference type="EMBL" id="JH603170">
    <property type="protein sequence ID" value="EIC20296.1"/>
    <property type="molecule type" value="Genomic_DNA"/>
</dbReference>
<gene>
    <name evidence="1" type="ORF">Thi970DRAFT_03922</name>
</gene>
<dbReference type="OrthoDB" id="5775848at2"/>